<organism evidence="7 8">
    <name type="scientific">Babesia duncani</name>
    <dbReference type="NCBI Taxonomy" id="323732"/>
    <lineage>
        <taxon>Eukaryota</taxon>
        <taxon>Sar</taxon>
        <taxon>Alveolata</taxon>
        <taxon>Apicomplexa</taxon>
        <taxon>Aconoidasida</taxon>
        <taxon>Piroplasmida</taxon>
        <taxon>Babesiidae</taxon>
        <taxon>Babesia</taxon>
    </lineage>
</organism>
<evidence type="ECO:0000256" key="1">
    <source>
        <dbReference type="ARBA" id="ARBA00004123"/>
    </source>
</evidence>
<evidence type="ECO:0000313" key="7">
    <source>
        <dbReference type="EMBL" id="KAK2197214.1"/>
    </source>
</evidence>
<dbReference type="GeneID" id="94334511"/>
<keyword evidence="2" id="KW-0698">rRNA processing</keyword>
<dbReference type="SUPFAM" id="SSF48452">
    <property type="entry name" value="TPR-like"/>
    <property type="match status" value="1"/>
</dbReference>
<dbReference type="SMART" id="SM00386">
    <property type="entry name" value="HAT"/>
    <property type="match status" value="5"/>
</dbReference>
<name>A0AAD9UPT3_9APIC</name>
<keyword evidence="4" id="KW-0539">Nucleus</keyword>
<dbReference type="InterPro" id="IPR055430">
    <property type="entry name" value="HAT_Syf1_CNRKL1_C"/>
</dbReference>
<evidence type="ECO:0000259" key="6">
    <source>
        <dbReference type="Pfam" id="PF23231"/>
    </source>
</evidence>
<evidence type="ECO:0000313" key="8">
    <source>
        <dbReference type="Proteomes" id="UP001214638"/>
    </source>
</evidence>
<comment type="caution">
    <text evidence="7">The sequence shown here is derived from an EMBL/GenBank/DDBJ whole genome shotgun (WGS) entry which is preliminary data.</text>
</comment>
<dbReference type="Proteomes" id="UP001214638">
    <property type="component" value="Unassembled WGS sequence"/>
</dbReference>
<dbReference type="GO" id="GO:0003723">
    <property type="term" value="F:RNA binding"/>
    <property type="evidence" value="ECO:0007669"/>
    <property type="project" value="TreeGrafter"/>
</dbReference>
<evidence type="ECO:0000256" key="3">
    <source>
        <dbReference type="ARBA" id="ARBA00022737"/>
    </source>
</evidence>
<dbReference type="PANTHER" id="PTHR23270">
    <property type="entry name" value="PROGRAMMED CELL DEATH PROTEIN 11 PRE-RRNA PROCESSING PROTEIN RRP5"/>
    <property type="match status" value="1"/>
</dbReference>
<keyword evidence="8" id="KW-1185">Reference proteome</keyword>
<feature type="region of interest" description="Disordered" evidence="5">
    <location>
        <begin position="1"/>
        <end position="54"/>
    </location>
</feature>
<dbReference type="PANTHER" id="PTHR23270:SF10">
    <property type="entry name" value="PROTEIN RRP5 HOMOLOG"/>
    <property type="match status" value="1"/>
</dbReference>
<dbReference type="EMBL" id="JALLKP010000001">
    <property type="protein sequence ID" value="KAK2197214.1"/>
    <property type="molecule type" value="Genomic_DNA"/>
</dbReference>
<keyword evidence="3" id="KW-0677">Repeat</keyword>
<dbReference type="AlphaFoldDB" id="A0AAD9UPT3"/>
<dbReference type="GO" id="GO:0032040">
    <property type="term" value="C:small-subunit processome"/>
    <property type="evidence" value="ECO:0007669"/>
    <property type="project" value="TreeGrafter"/>
</dbReference>
<dbReference type="InterPro" id="IPR003107">
    <property type="entry name" value="HAT"/>
</dbReference>
<sequence length="401" mass="47002">MANVKSQNFGAREASRASKALPWEPLVSKKVEKSQSKKKRKRPKSQILTSDPKKEFETEAHIRKVEQRIAEGEWEKNPESEMDFEKLVAVKGGSSTVWIRYMAYYLQRDDIEMARAVVKRGLERIDFREMQEKQNLWLAYLNMECSFGDDVMKIFTQAIRFNDAHVMHLKMIGIFIANRKFDEAREICHRGIKKFYSSREVCVMLHWKFQIWLAYLRLEFEHVKDPEAGRDVYTKCIARIPAAMKIDISSAVALLEFKFGSPERGQVIFENILLDNPKRMDIWTQYINAYIKMHLSDESKSRAESLRQIRNLFQRSISLDLKPKKMKSLFKRWLEFEHLHGNEKSQQHVQRRALEYVEARPKESHANRGFGETALGSGHRNARRGVESLGTIDVWANWASL</sequence>
<dbReference type="RefSeq" id="XP_067804056.1">
    <property type="nucleotide sequence ID" value="XM_067945265.1"/>
</dbReference>
<comment type="subcellular location">
    <subcellularLocation>
        <location evidence="1">Nucleus</location>
    </subcellularLocation>
</comment>
<dbReference type="InterPro" id="IPR045209">
    <property type="entry name" value="Rrp5"/>
</dbReference>
<proteinExistence type="predicted"/>
<feature type="domain" description="Pre-mRNA-splicing factor Syf1/CRNKL1-like C-terminal HAT-repeats" evidence="6">
    <location>
        <begin position="92"/>
        <end position="360"/>
    </location>
</feature>
<protein>
    <submittedName>
        <fullName evidence="7">Bifunctional HAT (Half-A-TPR) repeat/Suppressor of forked/rRNA biogenesis protein Rrp5/Tetratricopeptide-like helical domain superfamily</fullName>
    </submittedName>
</protein>
<dbReference type="Pfam" id="PF23231">
    <property type="entry name" value="HAT_Syf1_CNRKL1_C"/>
    <property type="match status" value="1"/>
</dbReference>
<dbReference type="GO" id="GO:0006364">
    <property type="term" value="P:rRNA processing"/>
    <property type="evidence" value="ECO:0007669"/>
    <property type="project" value="UniProtKB-KW"/>
</dbReference>
<accession>A0AAD9UPT3</accession>
<dbReference type="InterPro" id="IPR011990">
    <property type="entry name" value="TPR-like_helical_dom_sf"/>
</dbReference>
<dbReference type="KEGG" id="bdw:94334511"/>
<evidence type="ECO:0000256" key="4">
    <source>
        <dbReference type="ARBA" id="ARBA00023242"/>
    </source>
</evidence>
<reference evidence="7" key="1">
    <citation type="journal article" date="2023" name="Nat. Microbiol.">
        <title>Babesia duncani multi-omics identifies virulence factors and drug targets.</title>
        <authorList>
            <person name="Singh P."/>
            <person name="Lonardi S."/>
            <person name="Liang Q."/>
            <person name="Vydyam P."/>
            <person name="Khabirova E."/>
            <person name="Fang T."/>
            <person name="Gihaz S."/>
            <person name="Thekkiniath J."/>
            <person name="Munshi M."/>
            <person name="Abel S."/>
            <person name="Ciampossin L."/>
            <person name="Batugedara G."/>
            <person name="Gupta M."/>
            <person name="Lu X.M."/>
            <person name="Lenz T."/>
            <person name="Chakravarty S."/>
            <person name="Cornillot E."/>
            <person name="Hu Y."/>
            <person name="Ma W."/>
            <person name="Gonzalez L.M."/>
            <person name="Sanchez S."/>
            <person name="Estrada K."/>
            <person name="Sanchez-Flores A."/>
            <person name="Montero E."/>
            <person name="Harb O.S."/>
            <person name="Le Roch K.G."/>
            <person name="Mamoun C.B."/>
        </authorList>
    </citation>
    <scope>NUCLEOTIDE SEQUENCE</scope>
    <source>
        <strain evidence="7">WA1</strain>
    </source>
</reference>
<dbReference type="Gene3D" id="1.25.40.10">
    <property type="entry name" value="Tetratricopeptide repeat domain"/>
    <property type="match status" value="2"/>
</dbReference>
<evidence type="ECO:0000256" key="2">
    <source>
        <dbReference type="ARBA" id="ARBA00022552"/>
    </source>
</evidence>
<gene>
    <name evidence="7" type="ORF">BdWA1_000213</name>
</gene>
<evidence type="ECO:0000256" key="5">
    <source>
        <dbReference type="SAM" id="MobiDB-lite"/>
    </source>
</evidence>